<reference evidence="1 2" key="1">
    <citation type="submission" date="2020-05" db="EMBL/GenBank/DDBJ databases">
        <title>Characterization of novel class B3 metallo-beta-lactamase from novel Pseudomonas species.</title>
        <authorList>
            <person name="Yamada K."/>
            <person name="Aoki K."/>
            <person name="Ishii Y."/>
        </authorList>
    </citation>
    <scope>NUCLEOTIDE SEQUENCE [LARGE SCALE GENOMIC DNA]</scope>
    <source>
        <strain evidence="1 2">TUM18999</strain>
    </source>
</reference>
<dbReference type="Proteomes" id="UP000509383">
    <property type="component" value="Chromosome"/>
</dbReference>
<dbReference type="KEGG" id="ptw:TUM18999_31300"/>
<dbReference type="NCBIfam" id="NF035938">
    <property type="entry name" value="EboA_domain"/>
    <property type="match status" value="1"/>
</dbReference>
<evidence type="ECO:0000313" key="1">
    <source>
        <dbReference type="EMBL" id="BCG24939.1"/>
    </source>
</evidence>
<name>A0A6J4E6K9_9PSED</name>
<proteinExistence type="predicted"/>
<dbReference type="AlphaFoldDB" id="A0A6J4E6K9"/>
<evidence type="ECO:0000313" key="2">
    <source>
        <dbReference type="Proteomes" id="UP000509383"/>
    </source>
</evidence>
<gene>
    <name evidence="1" type="ORF">TUM18999_31300</name>
</gene>
<sequence>MGETDMNSPTTLQLGSDRIADLHQALRDELTGPALAWWHQARERLAAQPDIQALMRLSGPCRRQIGDAPVAGLPWTRAALARALLLAQALEADAGPGRATLLQRYFEWGDDQEKAAALRALDWLDGQGASLELALFAGRTNSCEVFAALALDNPYPARHYPERAFHLLMLKGVGMDLDLRHVQGLAPRRGRELNQLALDMLEERLAADRPAPPGISHLLAWPLLEPEELQRLDAHHRQGRLPSGWLPGELPLQHR</sequence>
<accession>A0A6J4E6K9</accession>
<dbReference type="InterPro" id="IPR047715">
    <property type="entry name" value="EboA_dom"/>
</dbReference>
<dbReference type="EMBL" id="AP023189">
    <property type="protein sequence ID" value="BCG24939.1"/>
    <property type="molecule type" value="Genomic_DNA"/>
</dbReference>
<protein>
    <submittedName>
        <fullName evidence="1">Uncharacterized protein</fullName>
    </submittedName>
</protein>
<organism evidence="1 2">
    <name type="scientific">Pseudomonas tohonis</name>
    <dbReference type="NCBI Taxonomy" id="2725477"/>
    <lineage>
        <taxon>Bacteria</taxon>
        <taxon>Pseudomonadati</taxon>
        <taxon>Pseudomonadota</taxon>
        <taxon>Gammaproteobacteria</taxon>
        <taxon>Pseudomonadales</taxon>
        <taxon>Pseudomonadaceae</taxon>
        <taxon>Pseudomonas</taxon>
    </lineage>
</organism>